<name>R7RVX7_STEHR</name>
<feature type="transmembrane region" description="Helical" evidence="1">
    <location>
        <begin position="104"/>
        <end position="123"/>
    </location>
</feature>
<evidence type="ECO:0000313" key="3">
    <source>
        <dbReference type="Proteomes" id="UP000053927"/>
    </source>
</evidence>
<dbReference type="OrthoDB" id="3251871at2759"/>
<keyword evidence="1" id="KW-1133">Transmembrane helix</keyword>
<keyword evidence="3" id="KW-1185">Reference proteome</keyword>
<dbReference type="RefSeq" id="XP_007311540.1">
    <property type="nucleotide sequence ID" value="XM_007311478.1"/>
</dbReference>
<dbReference type="KEGG" id="shs:STEHIDRAFT_163769"/>
<evidence type="ECO:0000313" key="2">
    <source>
        <dbReference type="EMBL" id="EIM79411.1"/>
    </source>
</evidence>
<keyword evidence="1" id="KW-0812">Transmembrane</keyword>
<dbReference type="eggNOG" id="ENOG502S939">
    <property type="taxonomic scope" value="Eukaryota"/>
</dbReference>
<dbReference type="AlphaFoldDB" id="R7RVX7"/>
<reference evidence="3" key="1">
    <citation type="journal article" date="2012" name="Science">
        <title>The Paleozoic origin of enzymatic lignin decomposition reconstructed from 31 fungal genomes.</title>
        <authorList>
            <person name="Floudas D."/>
            <person name="Binder M."/>
            <person name="Riley R."/>
            <person name="Barry K."/>
            <person name="Blanchette R.A."/>
            <person name="Henrissat B."/>
            <person name="Martinez A.T."/>
            <person name="Otillar R."/>
            <person name="Spatafora J.W."/>
            <person name="Yadav J.S."/>
            <person name="Aerts A."/>
            <person name="Benoit I."/>
            <person name="Boyd A."/>
            <person name="Carlson A."/>
            <person name="Copeland A."/>
            <person name="Coutinho P.M."/>
            <person name="de Vries R.P."/>
            <person name="Ferreira P."/>
            <person name="Findley K."/>
            <person name="Foster B."/>
            <person name="Gaskell J."/>
            <person name="Glotzer D."/>
            <person name="Gorecki P."/>
            <person name="Heitman J."/>
            <person name="Hesse C."/>
            <person name="Hori C."/>
            <person name="Igarashi K."/>
            <person name="Jurgens J.A."/>
            <person name="Kallen N."/>
            <person name="Kersten P."/>
            <person name="Kohler A."/>
            <person name="Kuees U."/>
            <person name="Kumar T.K.A."/>
            <person name="Kuo A."/>
            <person name="LaButti K."/>
            <person name="Larrondo L.F."/>
            <person name="Lindquist E."/>
            <person name="Ling A."/>
            <person name="Lombard V."/>
            <person name="Lucas S."/>
            <person name="Lundell T."/>
            <person name="Martin R."/>
            <person name="McLaughlin D.J."/>
            <person name="Morgenstern I."/>
            <person name="Morin E."/>
            <person name="Murat C."/>
            <person name="Nagy L.G."/>
            <person name="Nolan M."/>
            <person name="Ohm R.A."/>
            <person name="Patyshakuliyeva A."/>
            <person name="Rokas A."/>
            <person name="Ruiz-Duenas F.J."/>
            <person name="Sabat G."/>
            <person name="Salamov A."/>
            <person name="Samejima M."/>
            <person name="Schmutz J."/>
            <person name="Slot J.C."/>
            <person name="St John F."/>
            <person name="Stenlid J."/>
            <person name="Sun H."/>
            <person name="Sun S."/>
            <person name="Syed K."/>
            <person name="Tsang A."/>
            <person name="Wiebenga A."/>
            <person name="Young D."/>
            <person name="Pisabarro A."/>
            <person name="Eastwood D.C."/>
            <person name="Martin F."/>
            <person name="Cullen D."/>
            <person name="Grigoriev I.V."/>
            <person name="Hibbett D.S."/>
        </authorList>
    </citation>
    <scope>NUCLEOTIDE SEQUENCE [LARGE SCALE GENOMIC DNA]</scope>
    <source>
        <strain evidence="3">FP-91666</strain>
    </source>
</reference>
<feature type="transmembrane region" description="Helical" evidence="1">
    <location>
        <begin position="154"/>
        <end position="180"/>
    </location>
</feature>
<dbReference type="Gene3D" id="1.20.1070.10">
    <property type="entry name" value="Rhodopsin 7-helix transmembrane proteins"/>
    <property type="match status" value="1"/>
</dbReference>
<dbReference type="EMBL" id="JH687405">
    <property type="protein sequence ID" value="EIM79411.1"/>
    <property type="molecule type" value="Genomic_DNA"/>
</dbReference>
<proteinExistence type="predicted"/>
<evidence type="ECO:0008006" key="4">
    <source>
        <dbReference type="Google" id="ProtNLM"/>
    </source>
</evidence>
<dbReference type="Proteomes" id="UP000053927">
    <property type="component" value="Unassembled WGS sequence"/>
</dbReference>
<protein>
    <recommendedName>
        <fullName evidence="4">G-protein coupled receptors family 2 profile 2 domain-containing protein</fullName>
    </recommendedName>
</protein>
<keyword evidence="1" id="KW-0472">Membrane</keyword>
<sequence>MTFVFTPKMQSISNRIWTITSADSKLFLSTSILILGTVTSLDRTALGAAGAAAGSLAAPSWGCGFSVFIFQYSLEFTNFMLFCVALNLQLVVVHRCNGRRMEKFYIIGSILISGALTIPPYAADQYGWDPLEDVCWYGNSERGPRISWEIGTQLTWGTLTALGELCASTTVIMILLINYVRVLPNQNLIYTADSSVF</sequence>
<evidence type="ECO:0000256" key="1">
    <source>
        <dbReference type="SAM" id="Phobius"/>
    </source>
</evidence>
<gene>
    <name evidence="2" type="ORF">STEHIDRAFT_163769</name>
</gene>
<dbReference type="GeneID" id="18802438"/>
<feature type="transmembrane region" description="Helical" evidence="1">
    <location>
        <begin position="67"/>
        <end position="92"/>
    </location>
</feature>
<organism evidence="2 3">
    <name type="scientific">Stereum hirsutum (strain FP-91666)</name>
    <name type="common">White-rot fungus</name>
    <dbReference type="NCBI Taxonomy" id="721885"/>
    <lineage>
        <taxon>Eukaryota</taxon>
        <taxon>Fungi</taxon>
        <taxon>Dikarya</taxon>
        <taxon>Basidiomycota</taxon>
        <taxon>Agaricomycotina</taxon>
        <taxon>Agaricomycetes</taxon>
        <taxon>Russulales</taxon>
        <taxon>Stereaceae</taxon>
        <taxon>Stereum</taxon>
    </lineage>
</organism>
<accession>R7RVX7</accession>